<name>A0A087EKP6_9BIFI</name>
<dbReference type="Pfam" id="PF08282">
    <property type="entry name" value="Hydrolase_3"/>
    <property type="match status" value="1"/>
</dbReference>
<organism evidence="1 2">
    <name type="scientific">Bifidobacterium tsurumiense</name>
    <dbReference type="NCBI Taxonomy" id="356829"/>
    <lineage>
        <taxon>Bacteria</taxon>
        <taxon>Bacillati</taxon>
        <taxon>Actinomycetota</taxon>
        <taxon>Actinomycetes</taxon>
        <taxon>Bifidobacteriales</taxon>
        <taxon>Bifidobacteriaceae</taxon>
        <taxon>Bifidobacterium</taxon>
    </lineage>
</organism>
<dbReference type="NCBIfam" id="TIGR00099">
    <property type="entry name" value="Cof-subfamily"/>
    <property type="match status" value="1"/>
</dbReference>
<dbReference type="AlphaFoldDB" id="A0A087EKP6"/>
<proteinExistence type="predicted"/>
<dbReference type="GO" id="GO:0050308">
    <property type="term" value="F:sugar-phosphatase activity"/>
    <property type="evidence" value="ECO:0007669"/>
    <property type="project" value="UniProtKB-EC"/>
</dbReference>
<dbReference type="PANTHER" id="PTHR10000:SF53">
    <property type="entry name" value="5-AMINO-6-(5-PHOSPHO-D-RIBITYLAMINO)URACIL PHOSPHATASE YBJI-RELATED"/>
    <property type="match status" value="1"/>
</dbReference>
<dbReference type="SFLD" id="SFLDS00003">
    <property type="entry name" value="Haloacid_Dehalogenase"/>
    <property type="match status" value="1"/>
</dbReference>
<keyword evidence="1" id="KW-0378">Hydrolase</keyword>
<dbReference type="InterPro" id="IPR036412">
    <property type="entry name" value="HAD-like_sf"/>
</dbReference>
<dbReference type="Gene3D" id="3.40.50.1000">
    <property type="entry name" value="HAD superfamily/HAD-like"/>
    <property type="match status" value="1"/>
</dbReference>
<dbReference type="SUPFAM" id="SSF56784">
    <property type="entry name" value="HAD-like"/>
    <property type="match status" value="1"/>
</dbReference>
<protein>
    <submittedName>
        <fullName evidence="1">Haloacid dehalogenase-like hydrolase</fullName>
        <ecNumber evidence="1">3.1.3.23</ecNumber>
    </submittedName>
</protein>
<dbReference type="Gene3D" id="3.30.1240.10">
    <property type="match status" value="1"/>
</dbReference>
<evidence type="ECO:0000313" key="1">
    <source>
        <dbReference type="EMBL" id="KFJ08347.1"/>
    </source>
</evidence>
<dbReference type="STRING" id="356829.BITS_0862"/>
<dbReference type="PANTHER" id="PTHR10000">
    <property type="entry name" value="PHOSPHOSERINE PHOSPHATASE"/>
    <property type="match status" value="1"/>
</dbReference>
<dbReference type="EMBL" id="JGZU01000002">
    <property type="protein sequence ID" value="KFJ08347.1"/>
    <property type="molecule type" value="Genomic_DNA"/>
</dbReference>
<dbReference type="EC" id="3.1.3.23" evidence="1"/>
<dbReference type="CDD" id="cd07518">
    <property type="entry name" value="HAD_YbiV-Like"/>
    <property type="match status" value="1"/>
</dbReference>
<dbReference type="GO" id="GO:0005829">
    <property type="term" value="C:cytosol"/>
    <property type="evidence" value="ECO:0007669"/>
    <property type="project" value="TreeGrafter"/>
</dbReference>
<dbReference type="OrthoDB" id="3180855at2"/>
<gene>
    <name evidence="1" type="ORF">BITS_0862</name>
</gene>
<dbReference type="InterPro" id="IPR006379">
    <property type="entry name" value="HAD-SF_hydro_IIB"/>
</dbReference>
<accession>A0A087EKP6</accession>
<dbReference type="Proteomes" id="UP000029080">
    <property type="component" value="Unassembled WGS sequence"/>
</dbReference>
<evidence type="ECO:0000313" key="2">
    <source>
        <dbReference type="Proteomes" id="UP000029080"/>
    </source>
</evidence>
<dbReference type="NCBIfam" id="TIGR01484">
    <property type="entry name" value="HAD-SF-IIB"/>
    <property type="match status" value="1"/>
</dbReference>
<sequence length="280" mass="31169">MSAQPWTQIPVGPHDIKLVVADMDGTLLDEHSEIPEEFWPMLDRMNEQGVTFVPASGRQLATLKSMFGHIAQNGSYIAENGNMVVSHGQVVNVIDIPMEEVHCMLDAARDAYQQGKYDIGVVVCGLDRAYVNRRDDAFLAECRKYYHELEIVDDLYAVQDRVLKVAVFDFDEAEPMAHAVFGGFEQSHQVVVSGKHWVDIMDRDADKKQGVIALQRALGVTPAQTAVFGDYLNDLLMLDTGEWSFAMANAHPDLKRAAHYEAPSNAEHGVLQVLHHLLGV</sequence>
<dbReference type="eggNOG" id="COG0561">
    <property type="taxonomic scope" value="Bacteria"/>
</dbReference>
<dbReference type="SFLD" id="SFLDG01140">
    <property type="entry name" value="C2.B:_Phosphomannomutase_and_P"/>
    <property type="match status" value="1"/>
</dbReference>
<reference evidence="1 2" key="1">
    <citation type="submission" date="2014-03" db="EMBL/GenBank/DDBJ databases">
        <title>Genomics of Bifidobacteria.</title>
        <authorList>
            <person name="Ventura M."/>
            <person name="Milani C."/>
            <person name="Lugli G.A."/>
        </authorList>
    </citation>
    <scope>NUCLEOTIDE SEQUENCE [LARGE SCALE GENOMIC DNA]</scope>
    <source>
        <strain evidence="1 2">JCM 13495</strain>
    </source>
</reference>
<keyword evidence="2" id="KW-1185">Reference proteome</keyword>
<dbReference type="GO" id="GO:0000287">
    <property type="term" value="F:magnesium ion binding"/>
    <property type="evidence" value="ECO:0007669"/>
    <property type="project" value="TreeGrafter"/>
</dbReference>
<comment type="caution">
    <text evidence="1">The sequence shown here is derived from an EMBL/GenBank/DDBJ whole genome shotgun (WGS) entry which is preliminary data.</text>
</comment>
<dbReference type="InterPro" id="IPR000150">
    <property type="entry name" value="Cof"/>
</dbReference>
<dbReference type="InterPro" id="IPR023214">
    <property type="entry name" value="HAD_sf"/>
</dbReference>
<dbReference type="RefSeq" id="WP_026641817.1">
    <property type="nucleotide sequence ID" value="NZ_JAXEUP010000042.1"/>
</dbReference>